<dbReference type="InterPro" id="IPR016181">
    <property type="entry name" value="Acyl_CoA_acyltransferase"/>
</dbReference>
<dbReference type="GO" id="GO:0016747">
    <property type="term" value="F:acyltransferase activity, transferring groups other than amino-acyl groups"/>
    <property type="evidence" value="ECO:0007669"/>
    <property type="project" value="InterPro"/>
</dbReference>
<dbReference type="InterPro" id="IPR000182">
    <property type="entry name" value="GNAT_dom"/>
</dbReference>
<reference evidence="2 3" key="1">
    <citation type="submission" date="2015-11" db="EMBL/GenBank/DDBJ databases">
        <title>Exploring the genomic traits of fungus-feeding bacterial genus Collimonas.</title>
        <authorList>
            <person name="Song C."/>
            <person name="Schmidt R."/>
            <person name="de Jager V."/>
            <person name="Krzyzanowska D."/>
            <person name="Jongedijk E."/>
            <person name="Cankar K."/>
            <person name="Beekwilder J."/>
            <person name="van Veen A."/>
            <person name="de Boer W."/>
            <person name="van Veen J.A."/>
            <person name="Garbeva P."/>
        </authorList>
    </citation>
    <scope>NUCLEOTIDE SEQUENCE [LARGE SCALE GENOMIC DNA]</scope>
    <source>
        <strain evidence="2 3">Ter282</strain>
    </source>
</reference>
<dbReference type="OrthoDB" id="9795206at2"/>
<dbReference type="EMBL" id="CP013235">
    <property type="protein sequence ID" value="AMP10795.1"/>
    <property type="molecule type" value="Genomic_DNA"/>
</dbReference>
<dbReference type="PROSITE" id="PS51186">
    <property type="entry name" value="GNAT"/>
    <property type="match status" value="1"/>
</dbReference>
<gene>
    <name evidence="2" type="ORF">CAter282_3084</name>
</gene>
<evidence type="ECO:0000313" key="2">
    <source>
        <dbReference type="EMBL" id="AMP10795.1"/>
    </source>
</evidence>
<dbReference type="PANTHER" id="PTHR43415:SF3">
    <property type="entry name" value="GNAT-FAMILY ACETYLTRANSFERASE"/>
    <property type="match status" value="1"/>
</dbReference>
<evidence type="ECO:0000313" key="3">
    <source>
        <dbReference type="Proteomes" id="UP000071778"/>
    </source>
</evidence>
<dbReference type="PATRIC" id="fig|279058.17.peg.3354"/>
<protein>
    <submittedName>
        <fullName evidence="2">Acetyltransferase family protein</fullName>
    </submittedName>
</protein>
<organism evidence="2 3">
    <name type="scientific">Collimonas arenae</name>
    <dbReference type="NCBI Taxonomy" id="279058"/>
    <lineage>
        <taxon>Bacteria</taxon>
        <taxon>Pseudomonadati</taxon>
        <taxon>Pseudomonadota</taxon>
        <taxon>Betaproteobacteria</taxon>
        <taxon>Burkholderiales</taxon>
        <taxon>Oxalobacteraceae</taxon>
        <taxon>Collimonas</taxon>
    </lineage>
</organism>
<dbReference type="Gene3D" id="3.40.630.30">
    <property type="match status" value="1"/>
</dbReference>
<keyword evidence="3" id="KW-1185">Reference proteome</keyword>
<dbReference type="Proteomes" id="UP000071778">
    <property type="component" value="Chromosome"/>
</dbReference>
<proteinExistence type="predicted"/>
<dbReference type="AlphaFoldDB" id="A0A127PU50"/>
<dbReference type="SUPFAM" id="SSF55729">
    <property type="entry name" value="Acyl-CoA N-acyltransferases (Nat)"/>
    <property type="match status" value="1"/>
</dbReference>
<dbReference type="PANTHER" id="PTHR43415">
    <property type="entry name" value="SPERMIDINE N(1)-ACETYLTRANSFERASE"/>
    <property type="match status" value="1"/>
</dbReference>
<dbReference type="CDD" id="cd04301">
    <property type="entry name" value="NAT_SF"/>
    <property type="match status" value="1"/>
</dbReference>
<feature type="domain" description="N-acetyltransferase" evidence="1">
    <location>
        <begin position="3"/>
        <end position="164"/>
    </location>
</feature>
<sequence length="176" mass="20167">MTPYFRELGHSDLIQINRWRNTPETVAQLGSAFRFVGMAIDEKWMEHYLSSRSNNVRLAICDSTTQQLVGAMYLLNIDWLHRNAECAIWIGETEAQGKGIGQQAMRRLLAHAFDDLNLHRIYLSVLSNNIRALNLYKKIGFSEEGKSRDAIFKNGSYDDLIQMAILSNEYHDLGTI</sequence>
<dbReference type="Pfam" id="PF13302">
    <property type="entry name" value="Acetyltransf_3"/>
    <property type="match status" value="1"/>
</dbReference>
<accession>A0A127PU50</accession>
<name>A0A127PU50_9BURK</name>
<evidence type="ECO:0000259" key="1">
    <source>
        <dbReference type="PROSITE" id="PS51186"/>
    </source>
</evidence>
<keyword evidence="2" id="KW-0808">Transferase</keyword>
<dbReference type="RefSeq" id="WP_061533949.1">
    <property type="nucleotide sequence ID" value="NZ_CP013233.1"/>
</dbReference>